<accession>A0A016WFZ0</accession>
<keyword evidence="2" id="KW-1185">Reference proteome</keyword>
<dbReference type="EMBL" id="JARK01000313">
    <property type="protein sequence ID" value="EYC38511.1"/>
    <property type="molecule type" value="Genomic_DNA"/>
</dbReference>
<dbReference type="AlphaFoldDB" id="A0A016WFZ0"/>
<gene>
    <name evidence="1" type="primary">Acey_s0713.g1755</name>
    <name evidence="1" type="ORF">Y032_0713g1755</name>
</gene>
<reference evidence="2" key="1">
    <citation type="journal article" date="2015" name="Nat. Genet.">
        <title>The genome and transcriptome of the zoonotic hookworm Ancylostoma ceylanicum identify infection-specific gene families.</title>
        <authorList>
            <person name="Schwarz E.M."/>
            <person name="Hu Y."/>
            <person name="Antoshechkin I."/>
            <person name="Miller M.M."/>
            <person name="Sternberg P.W."/>
            <person name="Aroian R.V."/>
        </authorList>
    </citation>
    <scope>NUCLEOTIDE SEQUENCE</scope>
    <source>
        <strain evidence="2">HY135</strain>
    </source>
</reference>
<evidence type="ECO:0000313" key="1">
    <source>
        <dbReference type="EMBL" id="EYC38511.1"/>
    </source>
</evidence>
<evidence type="ECO:0000313" key="2">
    <source>
        <dbReference type="Proteomes" id="UP000024635"/>
    </source>
</evidence>
<proteinExistence type="predicted"/>
<comment type="caution">
    <text evidence="1">The sequence shown here is derived from an EMBL/GenBank/DDBJ whole genome shotgun (WGS) entry which is preliminary data.</text>
</comment>
<name>A0A016WFZ0_9BILA</name>
<organism evidence="1 2">
    <name type="scientific">Ancylostoma ceylanicum</name>
    <dbReference type="NCBI Taxonomy" id="53326"/>
    <lineage>
        <taxon>Eukaryota</taxon>
        <taxon>Metazoa</taxon>
        <taxon>Ecdysozoa</taxon>
        <taxon>Nematoda</taxon>
        <taxon>Chromadorea</taxon>
        <taxon>Rhabditida</taxon>
        <taxon>Rhabditina</taxon>
        <taxon>Rhabditomorpha</taxon>
        <taxon>Strongyloidea</taxon>
        <taxon>Ancylostomatidae</taxon>
        <taxon>Ancylostomatinae</taxon>
        <taxon>Ancylostoma</taxon>
    </lineage>
</organism>
<protein>
    <submittedName>
        <fullName evidence="1">Uncharacterized protein</fullName>
    </submittedName>
</protein>
<dbReference type="Proteomes" id="UP000024635">
    <property type="component" value="Unassembled WGS sequence"/>
</dbReference>
<sequence>MLPVWREDSDPTRRRLPRVVLADGVLSRRLRSTRVASRIRQFVFISSAKEEGSVQHEARDRRLEVTCLLLKSTQMHIDETLRYGNVMKNHD</sequence>